<keyword evidence="2" id="KW-0812">Transmembrane</keyword>
<evidence type="ECO:0000256" key="1">
    <source>
        <dbReference type="SAM" id="Coils"/>
    </source>
</evidence>
<dbReference type="RefSeq" id="WP_036781031.1">
    <property type="nucleotide sequence ID" value="NZ_AVBG01000003.1"/>
</dbReference>
<comment type="caution">
    <text evidence="3">The sequence shown here is derived from an EMBL/GenBank/DDBJ whole genome shotgun (WGS) entry which is preliminary data.</text>
</comment>
<dbReference type="OrthoDB" id="1822804at2"/>
<keyword evidence="2" id="KW-0472">Membrane</keyword>
<dbReference type="eggNOG" id="COG4640">
    <property type="taxonomic scope" value="Bacteria"/>
</dbReference>
<organism evidence="3 4">
    <name type="scientific">Pontibacillus chungwhensis BH030062</name>
    <dbReference type="NCBI Taxonomy" id="1385513"/>
    <lineage>
        <taxon>Bacteria</taxon>
        <taxon>Bacillati</taxon>
        <taxon>Bacillota</taxon>
        <taxon>Bacilli</taxon>
        <taxon>Bacillales</taxon>
        <taxon>Bacillaceae</taxon>
        <taxon>Pontibacillus</taxon>
    </lineage>
</organism>
<protein>
    <recommendedName>
        <fullName evidence="5">Zinc-ribbon domain-containing protein</fullName>
    </recommendedName>
</protein>
<keyword evidence="4" id="KW-1185">Reference proteome</keyword>
<gene>
    <name evidence="3" type="ORF">N780_00515</name>
</gene>
<keyword evidence="2" id="KW-1133">Transmembrane helix</keyword>
<evidence type="ECO:0000313" key="4">
    <source>
        <dbReference type="Proteomes" id="UP000030153"/>
    </source>
</evidence>
<evidence type="ECO:0000256" key="2">
    <source>
        <dbReference type="SAM" id="Phobius"/>
    </source>
</evidence>
<dbReference type="Proteomes" id="UP000030153">
    <property type="component" value="Unassembled WGS sequence"/>
</dbReference>
<dbReference type="EMBL" id="AVBG01000003">
    <property type="protein sequence ID" value="KGP92107.1"/>
    <property type="molecule type" value="Genomic_DNA"/>
</dbReference>
<reference evidence="3 4" key="1">
    <citation type="submission" date="2013-08" db="EMBL/GenBank/DDBJ databases">
        <title>Genome of Pontibacillus chungwhensis.</title>
        <authorList>
            <person name="Wang Q."/>
            <person name="Wang G."/>
        </authorList>
    </citation>
    <scope>NUCLEOTIDE SEQUENCE [LARGE SCALE GENOMIC DNA]</scope>
    <source>
        <strain evidence="3 4">BH030062</strain>
    </source>
</reference>
<evidence type="ECO:0000313" key="3">
    <source>
        <dbReference type="EMBL" id="KGP92107.1"/>
    </source>
</evidence>
<name>A0A0A2UUX1_9BACI</name>
<dbReference type="InterPro" id="IPR011990">
    <property type="entry name" value="TPR-like_helical_dom_sf"/>
</dbReference>
<dbReference type="SUPFAM" id="SSF48452">
    <property type="entry name" value="TPR-like"/>
    <property type="match status" value="1"/>
</dbReference>
<evidence type="ECO:0008006" key="5">
    <source>
        <dbReference type="Google" id="ProtNLM"/>
    </source>
</evidence>
<proteinExistence type="predicted"/>
<dbReference type="AlphaFoldDB" id="A0A0A2UUX1"/>
<keyword evidence="1" id="KW-0175">Coiled coil</keyword>
<accession>A0A0A2UUX1</accession>
<sequence length="384" mass="44070">MAYCPYCGTRINSNEIYCVSCGKSVPEDIHTRSKEYKKSFNTWWVLPLSVLLFCITFTAGSYWFIDYQSSKAEEKLEKGEQLALEGKYEAAKKYFNDCLRLTYKFPAANQNKQYMDLAIQIDSLIKDAKYHIANEQFQEALKKVERAEGKLNNMDGELIQKLIEDIVTIRNKAKVAQIKANINQDSSISKLKSVLWQIEAIQNEKAQTMANTIQEQIISHAFSNANEALKQNQFSIARSFVEEGLRYAPESQKLQSLKTTVEKEKAAFETAQQNRIEQAMITAEEEHKKNKNDAVEIVKIEKNLNKQDNLVVKGKMKSVATVPITSVSLSYNLLNKDGMVVDTNEVYIYPDTLYPDEVGQFEFTHYDLQKALQVKINKVKWFLN</sequence>
<feature type="coiled-coil region" evidence="1">
    <location>
        <begin position="130"/>
        <end position="157"/>
    </location>
</feature>
<feature type="transmembrane region" description="Helical" evidence="2">
    <location>
        <begin position="42"/>
        <end position="65"/>
    </location>
</feature>